<comment type="caution">
    <text evidence="1">The sequence shown here is derived from an EMBL/GenBank/DDBJ whole genome shotgun (WGS) entry which is preliminary data.</text>
</comment>
<gene>
    <name evidence="1" type="ORF">UW44_C0008G0083</name>
</gene>
<reference evidence="1 2" key="1">
    <citation type="journal article" date="2015" name="Nature">
        <title>rRNA introns, odd ribosomes, and small enigmatic genomes across a large radiation of phyla.</title>
        <authorList>
            <person name="Brown C.T."/>
            <person name="Hug L.A."/>
            <person name="Thomas B.C."/>
            <person name="Sharon I."/>
            <person name="Castelle C.J."/>
            <person name="Singh A."/>
            <person name="Wilkins M.J."/>
            <person name="Williams K.H."/>
            <person name="Banfield J.F."/>
        </authorList>
    </citation>
    <scope>NUCLEOTIDE SEQUENCE [LARGE SCALE GENOMIC DNA]</scope>
</reference>
<name>A0A0G1HXB6_9BACT</name>
<organism evidence="1 2">
    <name type="scientific">Candidatus Collierbacteria bacterium GW2011_GWB2_44_22</name>
    <dbReference type="NCBI Taxonomy" id="1618387"/>
    <lineage>
        <taxon>Bacteria</taxon>
        <taxon>Candidatus Collieribacteriota</taxon>
    </lineage>
</organism>
<proteinExistence type="predicted"/>
<dbReference type="Proteomes" id="UP000034006">
    <property type="component" value="Unassembled WGS sequence"/>
</dbReference>
<dbReference type="AlphaFoldDB" id="A0A0G1HXB6"/>
<protein>
    <submittedName>
        <fullName evidence="1">Uncharacterized protein</fullName>
    </submittedName>
</protein>
<evidence type="ECO:0000313" key="2">
    <source>
        <dbReference type="Proteomes" id="UP000034006"/>
    </source>
</evidence>
<dbReference type="STRING" id="1618387.UW44_C0008G0083"/>
<dbReference type="EMBL" id="LCIH01000008">
    <property type="protein sequence ID" value="KKT51761.1"/>
    <property type="molecule type" value="Genomic_DNA"/>
</dbReference>
<sequence length="131" mass="14527">MSIEYCVQKKSLSGLVLAEVLGFRRVFAAGNRDVEIRRKVVLGQMLFDGNYGITVDGYGEVPRERSLFVGSVSIGDIEFDVAGAFGIEGEVKGVFLEEIMFVFDDHVASMKFPNHMGQGEEIQKDEEQNEG</sequence>
<accession>A0A0G1HXB6</accession>
<evidence type="ECO:0000313" key="1">
    <source>
        <dbReference type="EMBL" id="KKT51761.1"/>
    </source>
</evidence>